<dbReference type="GO" id="GO:0008233">
    <property type="term" value="F:peptidase activity"/>
    <property type="evidence" value="ECO:0007669"/>
    <property type="project" value="UniProtKB-KW"/>
</dbReference>
<evidence type="ECO:0000256" key="10">
    <source>
        <dbReference type="ARBA" id="ARBA00023136"/>
    </source>
</evidence>
<dbReference type="InterPro" id="IPR036034">
    <property type="entry name" value="PDZ_sf"/>
</dbReference>
<dbReference type="CDD" id="cd23081">
    <property type="entry name" value="cpPDZ_EcRseP-like"/>
    <property type="match status" value="1"/>
</dbReference>
<dbReference type="NCBIfam" id="TIGR00054">
    <property type="entry name" value="RIP metalloprotease RseP"/>
    <property type="match status" value="1"/>
</dbReference>
<dbReference type="EMBL" id="JAGINP010000002">
    <property type="protein sequence ID" value="MBP2291107.1"/>
    <property type="molecule type" value="Genomic_DNA"/>
</dbReference>
<dbReference type="PANTHER" id="PTHR42837:SF2">
    <property type="entry name" value="MEMBRANE METALLOPROTEASE ARASP2, CHLOROPLASTIC-RELATED"/>
    <property type="match status" value="1"/>
</dbReference>
<proteinExistence type="inferred from homology"/>
<evidence type="ECO:0000256" key="1">
    <source>
        <dbReference type="ARBA" id="ARBA00001947"/>
    </source>
</evidence>
<keyword evidence="4 13" id="KW-0645">Protease</keyword>
<dbReference type="SMART" id="SM00228">
    <property type="entry name" value="PDZ"/>
    <property type="match status" value="1"/>
</dbReference>
<keyword evidence="5 11" id="KW-0812">Transmembrane</keyword>
<feature type="domain" description="PDZ" evidence="12">
    <location>
        <begin position="141"/>
        <end position="170"/>
    </location>
</feature>
<evidence type="ECO:0000256" key="4">
    <source>
        <dbReference type="ARBA" id="ARBA00022670"/>
    </source>
</evidence>
<comment type="similarity">
    <text evidence="3 11">Belongs to the peptidase M50B family.</text>
</comment>
<feature type="transmembrane region" description="Helical" evidence="11">
    <location>
        <begin position="289"/>
        <end position="311"/>
    </location>
</feature>
<feature type="transmembrane region" description="Helical" evidence="11">
    <location>
        <begin position="107"/>
        <end position="130"/>
    </location>
</feature>
<dbReference type="GO" id="GO:0006508">
    <property type="term" value="P:proteolysis"/>
    <property type="evidence" value="ECO:0007669"/>
    <property type="project" value="UniProtKB-KW"/>
</dbReference>
<comment type="cofactor">
    <cofactor evidence="1 11">
        <name>Zn(2+)</name>
        <dbReference type="ChEBI" id="CHEBI:29105"/>
    </cofactor>
</comment>
<dbReference type="Pfam" id="PF17820">
    <property type="entry name" value="PDZ_6"/>
    <property type="match status" value="1"/>
</dbReference>
<dbReference type="Gene3D" id="2.30.42.10">
    <property type="match status" value="1"/>
</dbReference>
<keyword evidence="11" id="KW-0479">Metal-binding</keyword>
<evidence type="ECO:0000259" key="12">
    <source>
        <dbReference type="PROSITE" id="PS50106"/>
    </source>
</evidence>
<keyword evidence="7 11" id="KW-0862">Zinc</keyword>
<name>A0ABS4SEV6_9PROT</name>
<organism evidence="13 14">
    <name type="scientific">Azospirillum rugosum</name>
    <dbReference type="NCBI Taxonomy" id="416170"/>
    <lineage>
        <taxon>Bacteria</taxon>
        <taxon>Pseudomonadati</taxon>
        <taxon>Pseudomonadota</taxon>
        <taxon>Alphaproteobacteria</taxon>
        <taxon>Rhodospirillales</taxon>
        <taxon>Azospirillaceae</taxon>
        <taxon>Azospirillum</taxon>
    </lineage>
</organism>
<comment type="subcellular location">
    <subcellularLocation>
        <location evidence="2">Membrane</location>
        <topology evidence="2">Multi-pass membrane protein</topology>
    </subcellularLocation>
</comment>
<gene>
    <name evidence="13" type="ORF">J2851_000849</name>
</gene>
<dbReference type="Proteomes" id="UP000781958">
    <property type="component" value="Unassembled WGS sequence"/>
</dbReference>
<evidence type="ECO:0000256" key="7">
    <source>
        <dbReference type="ARBA" id="ARBA00022833"/>
    </source>
</evidence>
<dbReference type="EC" id="3.4.24.-" evidence="11"/>
<evidence type="ECO:0000256" key="2">
    <source>
        <dbReference type="ARBA" id="ARBA00004141"/>
    </source>
</evidence>
<evidence type="ECO:0000256" key="6">
    <source>
        <dbReference type="ARBA" id="ARBA00022801"/>
    </source>
</evidence>
<comment type="caution">
    <text evidence="13">The sequence shown here is derived from an EMBL/GenBank/DDBJ whole genome shotgun (WGS) entry which is preliminary data.</text>
</comment>
<keyword evidence="8 11" id="KW-1133">Transmembrane helix</keyword>
<evidence type="ECO:0000256" key="3">
    <source>
        <dbReference type="ARBA" id="ARBA00007931"/>
    </source>
</evidence>
<protein>
    <recommendedName>
        <fullName evidence="11">Zinc metalloprotease</fullName>
        <ecNumber evidence="11">3.4.24.-</ecNumber>
    </recommendedName>
</protein>
<dbReference type="SUPFAM" id="SSF50156">
    <property type="entry name" value="PDZ domain-like"/>
    <property type="match status" value="1"/>
</dbReference>
<evidence type="ECO:0000313" key="14">
    <source>
        <dbReference type="Proteomes" id="UP000781958"/>
    </source>
</evidence>
<evidence type="ECO:0000256" key="11">
    <source>
        <dbReference type="RuleBase" id="RU362031"/>
    </source>
</evidence>
<reference evidence="13 14" key="1">
    <citation type="submission" date="2021-03" db="EMBL/GenBank/DDBJ databases">
        <title>Genomic Encyclopedia of Type Strains, Phase III (KMG-III): the genomes of soil and plant-associated and newly described type strains.</title>
        <authorList>
            <person name="Whitman W."/>
        </authorList>
    </citation>
    <scope>NUCLEOTIDE SEQUENCE [LARGE SCALE GENOMIC DNA]</scope>
    <source>
        <strain evidence="13 14">IMMIB AFH-6</strain>
    </source>
</reference>
<feature type="transmembrane region" description="Helical" evidence="11">
    <location>
        <begin position="6"/>
        <end position="29"/>
    </location>
</feature>
<dbReference type="Pfam" id="PF02163">
    <property type="entry name" value="Peptidase_M50"/>
    <property type="match status" value="1"/>
</dbReference>
<evidence type="ECO:0000256" key="5">
    <source>
        <dbReference type="ARBA" id="ARBA00022692"/>
    </source>
</evidence>
<keyword evidence="14" id="KW-1185">Reference proteome</keyword>
<dbReference type="InterPro" id="IPR008915">
    <property type="entry name" value="Peptidase_M50"/>
</dbReference>
<keyword evidence="10 11" id="KW-0472">Membrane</keyword>
<accession>A0ABS4SEV6</accession>
<dbReference type="CDD" id="cd06163">
    <property type="entry name" value="S2P-M50_PDZ_RseP-like"/>
    <property type="match status" value="1"/>
</dbReference>
<evidence type="ECO:0000256" key="8">
    <source>
        <dbReference type="ARBA" id="ARBA00022989"/>
    </source>
</evidence>
<evidence type="ECO:0000256" key="9">
    <source>
        <dbReference type="ARBA" id="ARBA00023049"/>
    </source>
</evidence>
<dbReference type="PROSITE" id="PS50106">
    <property type="entry name" value="PDZ"/>
    <property type="match status" value="1"/>
</dbReference>
<keyword evidence="9 11" id="KW-0482">Metalloprotease</keyword>
<evidence type="ECO:0000313" key="13">
    <source>
        <dbReference type="EMBL" id="MBP2291107.1"/>
    </source>
</evidence>
<dbReference type="InterPro" id="IPR004387">
    <property type="entry name" value="Pept_M50_Zn"/>
</dbReference>
<keyword evidence="6 11" id="KW-0378">Hydrolase</keyword>
<feature type="transmembrane region" description="Helical" evidence="11">
    <location>
        <begin position="339"/>
        <end position="357"/>
    </location>
</feature>
<dbReference type="InterPro" id="IPR001478">
    <property type="entry name" value="PDZ"/>
</dbReference>
<dbReference type="InterPro" id="IPR041489">
    <property type="entry name" value="PDZ_6"/>
</dbReference>
<dbReference type="PANTHER" id="PTHR42837">
    <property type="entry name" value="REGULATOR OF SIGMA-E PROTEASE RSEP"/>
    <property type="match status" value="1"/>
</dbReference>
<sequence length="374" mass="40513">MGGFGTTLLSFLLVLTVLVFVHELGHYLVARRNGVRIEVFSIGFGPELFGWTDRAGTRWKFSAIPLGGYVKMFGDADPASTPGAHTQDMTPAEKAVSFHHKRLGQRAAIVAAGPIANFVFAIVTLTVLFATAGQSFTPPDVGGVQPGSAAERAGLQPGDVIQSINGSGIQRFEEIRQIVSIQPGEPLQMVVLRDGRTVNLTATPDVKEVSDRFGNTHRIGQLGIMRGGAENKRHDPLTAFWQAGREVTGMVTGTFTALGQMVQGSRGTEELGGPLRIAQMSGEVAQSGWYPLVWFMTFLSVNLGLINLFPVPLLDGGHLMFYAFEGLRGRPLGPRAQEYGFRIGLALVLTLMVFATWNDLVQLRVVEFFRGLIS</sequence>